<dbReference type="EMBL" id="LXQA010166173">
    <property type="protein sequence ID" value="MCI28499.1"/>
    <property type="molecule type" value="Genomic_DNA"/>
</dbReference>
<dbReference type="AlphaFoldDB" id="A0A392QWX1"/>
<comment type="caution">
    <text evidence="1">The sequence shown here is derived from an EMBL/GenBank/DDBJ whole genome shotgun (WGS) entry which is preliminary data.</text>
</comment>
<feature type="non-terminal residue" evidence="1">
    <location>
        <position position="1"/>
    </location>
</feature>
<keyword evidence="2" id="KW-1185">Reference proteome</keyword>
<protein>
    <submittedName>
        <fullName evidence="1">Glutamine-dependent NAD(+) synthetase-like</fullName>
    </submittedName>
</protein>
<dbReference type="Gene3D" id="3.40.50.620">
    <property type="entry name" value="HUPs"/>
    <property type="match status" value="1"/>
</dbReference>
<organism evidence="1 2">
    <name type="scientific">Trifolium medium</name>
    <dbReference type="NCBI Taxonomy" id="97028"/>
    <lineage>
        <taxon>Eukaryota</taxon>
        <taxon>Viridiplantae</taxon>
        <taxon>Streptophyta</taxon>
        <taxon>Embryophyta</taxon>
        <taxon>Tracheophyta</taxon>
        <taxon>Spermatophyta</taxon>
        <taxon>Magnoliopsida</taxon>
        <taxon>eudicotyledons</taxon>
        <taxon>Gunneridae</taxon>
        <taxon>Pentapetalae</taxon>
        <taxon>rosids</taxon>
        <taxon>fabids</taxon>
        <taxon>Fabales</taxon>
        <taxon>Fabaceae</taxon>
        <taxon>Papilionoideae</taxon>
        <taxon>50 kb inversion clade</taxon>
        <taxon>NPAAA clade</taxon>
        <taxon>Hologalegina</taxon>
        <taxon>IRL clade</taxon>
        <taxon>Trifolieae</taxon>
        <taxon>Trifolium</taxon>
    </lineage>
</organism>
<reference evidence="1 2" key="1">
    <citation type="journal article" date="2018" name="Front. Plant Sci.">
        <title>Red Clover (Trifolium pratense) and Zigzag Clover (T. medium) - A Picture of Genomic Similarities and Differences.</title>
        <authorList>
            <person name="Dluhosova J."/>
            <person name="Istvanek J."/>
            <person name="Nedelnik J."/>
            <person name="Repkova J."/>
        </authorList>
    </citation>
    <scope>NUCLEOTIDE SEQUENCE [LARGE SCALE GENOMIC DNA]</scope>
    <source>
        <strain evidence="2">cv. 10/8</strain>
        <tissue evidence="1">Leaf</tissue>
    </source>
</reference>
<name>A0A392QWX1_9FABA</name>
<dbReference type="Proteomes" id="UP000265520">
    <property type="component" value="Unassembled WGS sequence"/>
</dbReference>
<proteinExistence type="predicted"/>
<sequence>LDEVDMGMTYSELSVYGRLRKIFRRGPVSMFQVIVPIPGQTDRSGFGLKSQ</sequence>
<evidence type="ECO:0000313" key="1">
    <source>
        <dbReference type="EMBL" id="MCI28499.1"/>
    </source>
</evidence>
<accession>A0A392QWX1</accession>
<evidence type="ECO:0000313" key="2">
    <source>
        <dbReference type="Proteomes" id="UP000265520"/>
    </source>
</evidence>
<dbReference type="InterPro" id="IPR014729">
    <property type="entry name" value="Rossmann-like_a/b/a_fold"/>
</dbReference>